<gene>
    <name evidence="7" type="ORF">C8A04DRAFT_9650</name>
</gene>
<evidence type="ECO:0000313" key="8">
    <source>
        <dbReference type="Proteomes" id="UP001302676"/>
    </source>
</evidence>
<evidence type="ECO:0000313" key="7">
    <source>
        <dbReference type="EMBL" id="KAK4146643.1"/>
    </source>
</evidence>
<proteinExistence type="inferred from homology"/>
<organism evidence="7 8">
    <name type="scientific">Dichotomopilus funicola</name>
    <dbReference type="NCBI Taxonomy" id="1934379"/>
    <lineage>
        <taxon>Eukaryota</taxon>
        <taxon>Fungi</taxon>
        <taxon>Dikarya</taxon>
        <taxon>Ascomycota</taxon>
        <taxon>Pezizomycotina</taxon>
        <taxon>Sordariomycetes</taxon>
        <taxon>Sordariomycetidae</taxon>
        <taxon>Sordariales</taxon>
        <taxon>Chaetomiaceae</taxon>
        <taxon>Dichotomopilus</taxon>
    </lineage>
</organism>
<feature type="compositionally biased region" description="Low complexity" evidence="6">
    <location>
        <begin position="417"/>
        <end position="457"/>
    </location>
</feature>
<dbReference type="RefSeq" id="XP_062640014.1">
    <property type="nucleotide sequence ID" value="XM_062785563.1"/>
</dbReference>
<evidence type="ECO:0000256" key="6">
    <source>
        <dbReference type="SAM" id="MobiDB-lite"/>
    </source>
</evidence>
<feature type="compositionally biased region" description="Polar residues" evidence="6">
    <location>
        <begin position="199"/>
        <end position="211"/>
    </location>
</feature>
<keyword evidence="8" id="KW-1185">Reference proteome</keyword>
<dbReference type="AlphaFoldDB" id="A0AAN6V858"/>
<dbReference type="GeneID" id="87822176"/>
<accession>A0AAN6V858</accession>
<feature type="compositionally biased region" description="Basic and acidic residues" evidence="6">
    <location>
        <begin position="241"/>
        <end position="281"/>
    </location>
</feature>
<evidence type="ECO:0000256" key="3">
    <source>
        <dbReference type="ARBA" id="ARBA00010707"/>
    </source>
</evidence>
<comment type="subcellular location">
    <subcellularLocation>
        <location evidence="2">Peroxisome membrane</location>
        <topology evidence="2">Peripheral membrane protein</topology>
    </subcellularLocation>
</comment>
<feature type="region of interest" description="Disordered" evidence="6">
    <location>
        <begin position="614"/>
        <end position="692"/>
    </location>
</feature>
<dbReference type="Pfam" id="PF12634">
    <property type="entry name" value="Inp1"/>
    <property type="match status" value="1"/>
</dbReference>
<comment type="caution">
    <text evidence="7">The sequence shown here is derived from an EMBL/GenBank/DDBJ whole genome shotgun (WGS) entry which is preliminary data.</text>
</comment>
<evidence type="ECO:0000256" key="4">
    <source>
        <dbReference type="ARBA" id="ARBA00021397"/>
    </source>
</evidence>
<evidence type="ECO:0000256" key="1">
    <source>
        <dbReference type="ARBA" id="ARBA00003594"/>
    </source>
</evidence>
<feature type="compositionally biased region" description="Polar residues" evidence="6">
    <location>
        <begin position="665"/>
        <end position="675"/>
    </location>
</feature>
<name>A0AAN6V858_9PEZI</name>
<comment type="similarity">
    <text evidence="3">Belongs to the INP1 family.</text>
</comment>
<feature type="region of interest" description="Disordered" evidence="6">
    <location>
        <begin position="185"/>
        <end position="211"/>
    </location>
</feature>
<dbReference type="GO" id="GO:0005780">
    <property type="term" value="C:extrinsic component of intraperoxisomal membrane"/>
    <property type="evidence" value="ECO:0007669"/>
    <property type="project" value="InterPro"/>
</dbReference>
<feature type="compositionally biased region" description="Low complexity" evidence="6">
    <location>
        <begin position="475"/>
        <end position="499"/>
    </location>
</feature>
<feature type="region of interest" description="Disordered" evidence="6">
    <location>
        <begin position="241"/>
        <end position="507"/>
    </location>
</feature>
<dbReference type="GO" id="GO:0045033">
    <property type="term" value="P:peroxisome inheritance"/>
    <property type="evidence" value="ECO:0007669"/>
    <property type="project" value="InterPro"/>
</dbReference>
<feature type="region of interest" description="Disordered" evidence="6">
    <location>
        <begin position="1"/>
        <end position="39"/>
    </location>
</feature>
<feature type="compositionally biased region" description="Pro residues" evidence="6">
    <location>
        <begin position="332"/>
        <end position="343"/>
    </location>
</feature>
<feature type="compositionally biased region" description="Acidic residues" evidence="6">
    <location>
        <begin position="621"/>
        <end position="635"/>
    </location>
</feature>
<dbReference type="Proteomes" id="UP001302676">
    <property type="component" value="Unassembled WGS sequence"/>
</dbReference>
<keyword evidence="5" id="KW-0472">Membrane</keyword>
<evidence type="ECO:0000256" key="5">
    <source>
        <dbReference type="ARBA" id="ARBA00023136"/>
    </source>
</evidence>
<sequence length="692" mass="74300">MEASRPRSSGFAAPRRIFTAPVAPSPPQPASPAQSTGGLVDTLYDHPNVKIVSFTAGNSLLIGHRSPAVQDVEPGSLRWTSQLERTIAVGPFRIYRAPGSVAFLSCGSALQPILPKSQVWCVDEESSKFVLQIRRPQYWRIELPIEDEGEIRLTQQLREVFDSILQFEKTECPFQRSFTVELPELPDTPVKKRPWTPARRSSASLPLTPTTPVEIARLHEGTPRGPLSLGDLRSRLEARRASMNDHTSRPGPYAEREENKGLGTEHDDGSFDLKPVFDRPRSISAVSPHRASNGNPLPKIKEMRSARSPAKSPALLSPTESSESVNRREPWLPIPLPPSPPLSIPGSPRHSSPRLAVQNAPEAVGPHHTVGSKPSQTWSVTTTDSLPNSNCSTTTAPSSEAPGTPMKTAPSTPLPASPSESPSSSSSSGGARPSIRRATTSSSISSSSRVLSPLTSAANLLTGPHRTSPPPVFNPTAATTTATATTSAAVSRPSASRPAPKAKQLRPSASQAALAAVRRLPMTVLHKTCEILMSPPSHLINLMLNVAARIAAGEWRGLVFGTGEGGERVSVTWDWSDDDDPYQQRAHGRGYGFGGLGRDGRIWLRGRKSMGQLRMAGAFPESDDDDTDTDDDDLYDSPGQDGGDAEDVDPLGEALVQALRRESKTTPNVQQQQPGTAEGEPQKSNGAEWGVD</sequence>
<protein>
    <recommendedName>
        <fullName evidence="4">Inheritance of peroxisomes protein 1</fullName>
    </recommendedName>
</protein>
<feature type="compositionally biased region" description="Polar residues" evidence="6">
    <location>
        <begin position="372"/>
        <end position="398"/>
    </location>
</feature>
<evidence type="ECO:0000256" key="2">
    <source>
        <dbReference type="ARBA" id="ARBA00004421"/>
    </source>
</evidence>
<dbReference type="EMBL" id="MU853560">
    <property type="protein sequence ID" value="KAK4146643.1"/>
    <property type="molecule type" value="Genomic_DNA"/>
</dbReference>
<comment type="function">
    <text evidence="1">Required for peroxisome inheritance.</text>
</comment>
<dbReference type="InterPro" id="IPR024758">
    <property type="entry name" value="Inp1"/>
</dbReference>
<reference evidence="7" key="2">
    <citation type="submission" date="2023-05" db="EMBL/GenBank/DDBJ databases">
        <authorList>
            <consortium name="Lawrence Berkeley National Laboratory"/>
            <person name="Steindorff A."/>
            <person name="Hensen N."/>
            <person name="Bonometti L."/>
            <person name="Westerberg I."/>
            <person name="Brannstrom I.O."/>
            <person name="Guillou S."/>
            <person name="Cros-Aarteil S."/>
            <person name="Calhoun S."/>
            <person name="Haridas S."/>
            <person name="Kuo A."/>
            <person name="Mondo S."/>
            <person name="Pangilinan J."/>
            <person name="Riley R."/>
            <person name="Labutti K."/>
            <person name="Andreopoulos B."/>
            <person name="Lipzen A."/>
            <person name="Chen C."/>
            <person name="Yanf M."/>
            <person name="Daum C."/>
            <person name="Ng V."/>
            <person name="Clum A."/>
            <person name="Ohm R."/>
            <person name="Martin F."/>
            <person name="Silar P."/>
            <person name="Natvig D."/>
            <person name="Lalanne C."/>
            <person name="Gautier V."/>
            <person name="Ament-Velasquez S.L."/>
            <person name="Kruys A."/>
            <person name="Hutchinson M.I."/>
            <person name="Powell A.J."/>
            <person name="Barry K."/>
            <person name="Miller A.N."/>
            <person name="Grigoriev I.V."/>
            <person name="Debuchy R."/>
            <person name="Gladieux P."/>
            <person name="Thoren M.H."/>
            <person name="Johannesson H."/>
        </authorList>
    </citation>
    <scope>NUCLEOTIDE SEQUENCE</scope>
    <source>
        <strain evidence="7">CBS 141.50</strain>
    </source>
</reference>
<reference evidence="7" key="1">
    <citation type="journal article" date="2023" name="Mol. Phylogenet. Evol.">
        <title>Genome-scale phylogeny and comparative genomics of the fungal order Sordariales.</title>
        <authorList>
            <person name="Hensen N."/>
            <person name="Bonometti L."/>
            <person name="Westerberg I."/>
            <person name="Brannstrom I.O."/>
            <person name="Guillou S."/>
            <person name="Cros-Aarteil S."/>
            <person name="Calhoun S."/>
            <person name="Haridas S."/>
            <person name="Kuo A."/>
            <person name="Mondo S."/>
            <person name="Pangilinan J."/>
            <person name="Riley R."/>
            <person name="LaButti K."/>
            <person name="Andreopoulos B."/>
            <person name="Lipzen A."/>
            <person name="Chen C."/>
            <person name="Yan M."/>
            <person name="Daum C."/>
            <person name="Ng V."/>
            <person name="Clum A."/>
            <person name="Steindorff A."/>
            <person name="Ohm R.A."/>
            <person name="Martin F."/>
            <person name="Silar P."/>
            <person name="Natvig D.O."/>
            <person name="Lalanne C."/>
            <person name="Gautier V."/>
            <person name="Ament-Velasquez S.L."/>
            <person name="Kruys A."/>
            <person name="Hutchinson M.I."/>
            <person name="Powell A.J."/>
            <person name="Barry K."/>
            <person name="Miller A.N."/>
            <person name="Grigoriev I.V."/>
            <person name="Debuchy R."/>
            <person name="Gladieux P."/>
            <person name="Hiltunen Thoren M."/>
            <person name="Johannesson H."/>
        </authorList>
    </citation>
    <scope>NUCLEOTIDE SEQUENCE</scope>
    <source>
        <strain evidence="7">CBS 141.50</strain>
    </source>
</reference>